<dbReference type="AlphaFoldDB" id="A0A9N8ZU22"/>
<organism evidence="3 4">
    <name type="scientific">Diversispora eburnea</name>
    <dbReference type="NCBI Taxonomy" id="1213867"/>
    <lineage>
        <taxon>Eukaryota</taxon>
        <taxon>Fungi</taxon>
        <taxon>Fungi incertae sedis</taxon>
        <taxon>Mucoromycota</taxon>
        <taxon>Glomeromycotina</taxon>
        <taxon>Glomeromycetes</taxon>
        <taxon>Diversisporales</taxon>
        <taxon>Diversisporaceae</taxon>
        <taxon>Diversispora</taxon>
    </lineage>
</organism>
<gene>
    <name evidence="3" type="ORF">DEBURN_LOCUS4964</name>
</gene>
<protein>
    <submittedName>
        <fullName evidence="3">4090_t:CDS:1</fullName>
    </submittedName>
</protein>
<dbReference type="InterPro" id="IPR007320">
    <property type="entry name" value="PDCD2_C"/>
</dbReference>
<dbReference type="Proteomes" id="UP000789706">
    <property type="component" value="Unassembled WGS sequence"/>
</dbReference>
<proteinExistence type="predicted"/>
<dbReference type="GO" id="GO:0005634">
    <property type="term" value="C:nucleus"/>
    <property type="evidence" value="ECO:0007669"/>
    <property type="project" value="TreeGrafter"/>
</dbReference>
<evidence type="ECO:0000256" key="1">
    <source>
        <dbReference type="SAM" id="MobiDB-lite"/>
    </source>
</evidence>
<comment type="caution">
    <text evidence="3">The sequence shown here is derived from an EMBL/GenBank/DDBJ whole genome shotgun (WGS) entry which is preliminary data.</text>
</comment>
<dbReference type="Pfam" id="PF04194">
    <property type="entry name" value="PDCD2_C"/>
    <property type="match status" value="1"/>
</dbReference>
<name>A0A9N8ZU22_9GLOM</name>
<feature type="region of interest" description="Disordered" evidence="1">
    <location>
        <begin position="252"/>
        <end position="277"/>
    </location>
</feature>
<evidence type="ECO:0000259" key="2">
    <source>
        <dbReference type="Pfam" id="PF04194"/>
    </source>
</evidence>
<keyword evidence="4" id="KW-1185">Reference proteome</keyword>
<dbReference type="PANTHER" id="PTHR12298:SF4">
    <property type="entry name" value="PROGRAMMED CELL DEATH PROTEIN 2"/>
    <property type="match status" value="1"/>
</dbReference>
<evidence type="ECO:0000313" key="4">
    <source>
        <dbReference type="Proteomes" id="UP000789706"/>
    </source>
</evidence>
<feature type="domain" description="Programmed cell death protein 2 C-terminal" evidence="2">
    <location>
        <begin position="306"/>
        <end position="368"/>
    </location>
</feature>
<dbReference type="GO" id="GO:0005737">
    <property type="term" value="C:cytoplasm"/>
    <property type="evidence" value="ECO:0007669"/>
    <property type="project" value="InterPro"/>
</dbReference>
<dbReference type="PANTHER" id="PTHR12298">
    <property type="entry name" value="PCDC2 PROGRAMMED CELL DEATH PROTEIN 2 -RELATED"/>
    <property type="match status" value="1"/>
</dbReference>
<reference evidence="3" key="1">
    <citation type="submission" date="2021-06" db="EMBL/GenBank/DDBJ databases">
        <authorList>
            <person name="Kallberg Y."/>
            <person name="Tangrot J."/>
            <person name="Rosling A."/>
        </authorList>
    </citation>
    <scope>NUCLEOTIDE SEQUENCE</scope>
    <source>
        <strain evidence="3">AZ414A</strain>
    </source>
</reference>
<dbReference type="OrthoDB" id="443682at2759"/>
<evidence type="ECO:0000313" key="3">
    <source>
        <dbReference type="EMBL" id="CAG8506746.1"/>
    </source>
</evidence>
<dbReference type="EMBL" id="CAJVPK010000411">
    <property type="protein sequence ID" value="CAG8506746.1"/>
    <property type="molecule type" value="Genomic_DNA"/>
</dbReference>
<sequence length="411" mass="47034">MSLNAYKSINSDTIQNGILVNDNNNSIIEEKSFEEEKPVNISVISDNLVENNNKITKPPIPPSTSLEPMKSFILLNTHERVTPLDKNSLTCPQCVAPHSVYYVKEVDGESKEIFICLSHDNYGCGWKGYDKPNEDKIHAHIAATIASSSTKVVELGFAEPPEIPLTPDLFPSKIGGLPAWLNPEHILSAEQVSCDVCKKPMVLLIQLYTPEDHPPEAFHRTVYVFCCKKGSCHKISWQKSLKVFRSQLPKDNPYWPSPSDKTTDNNDKKPKNNELSNKFVTEKDKYSKALVPVGDEIYENTKVGVDKAFLKFQKKLERDPDQVLRYARLDYQNENNPPPLWVSDTGKSMPEDISHCLYCNQEKTFEFQESLDWGTILVYSCKDNCHVKDMYYIEEFIWRQDFSDEGVNWKR</sequence>
<accession>A0A9N8ZU22</accession>
<feature type="compositionally biased region" description="Basic and acidic residues" evidence="1">
    <location>
        <begin position="261"/>
        <end position="272"/>
    </location>
</feature>